<evidence type="ECO:0000256" key="3">
    <source>
        <dbReference type="ARBA" id="ARBA00008640"/>
    </source>
</evidence>
<keyword evidence="6 11" id="KW-0812">Transmembrane</keyword>
<feature type="compositionally biased region" description="Polar residues" evidence="10">
    <location>
        <begin position="482"/>
        <end position="493"/>
    </location>
</feature>
<comment type="subcellular location">
    <subcellularLocation>
        <location evidence="2">Golgi apparatus membrane</location>
        <topology evidence="2">Multi-pass membrane protein</topology>
    </subcellularLocation>
</comment>
<gene>
    <name evidence="13" type="ORF">R3P38DRAFT_2935252</name>
</gene>
<keyword evidence="7 11" id="KW-1133">Transmembrane helix</keyword>
<dbReference type="AlphaFoldDB" id="A0AAW0BQ16"/>
<comment type="caution">
    <text evidence="13">The sequence shown here is derived from an EMBL/GenBank/DDBJ whole genome shotgun (WGS) entry which is preliminary data.</text>
</comment>
<feature type="compositionally biased region" description="Pro residues" evidence="10">
    <location>
        <begin position="543"/>
        <end position="552"/>
    </location>
</feature>
<feature type="compositionally biased region" description="Low complexity" evidence="10">
    <location>
        <begin position="354"/>
        <end position="365"/>
    </location>
</feature>
<dbReference type="InterPro" id="IPR032816">
    <property type="entry name" value="VTT_dom"/>
</dbReference>
<sequence length="651" mass="71885">MTMQYPAYNAPRPQYPPDANAASTSTFSSTYKHPADDVRLGMARTPSPTPSEAKALNEPLFSWKQLTNWRFWIRKEWIKYYIILAVIMVVTALLSIYHHQIVEALTPVTKWLHDLKFGWLVPIGVLFVISFPPLFGHEIVAILCGVVWGLWVGFGIVSAGTFLGEVGNFYAFKYCCSARGEKMERTQLSYACLARSVRTGGFKVALIARFSAIPGHFTTAVFATCGMNIFVFSIAAILSMPKQFITVYLGVILEQSDKGTTTTKSKIISDSVLAATFLVTIVALWWIARQMAMMKPHVIYERRKARQGKMQGVDLNLYANPNDSENSITGVDIPLTAQPVEGSHPRYDFEQQQRQRQAAEWAAQRRQWEDQQRGRPTASNNPYEQQPYSPHGDGHQQWDAQGRAVGYSPGPGMGPVMYAPQPMRTNSGGRTPIQADSLYTRHVPGEAEVHAHGRGGATTGAGMMSVVREGTGDEVGWEMGQAQAQMRQRSPPVQIQPPRQYATSPPAQQQYTTSPPTRQYTTSPPTRQFSSPPARQYTMSPPRVQPPPPEPATPTQAQYATYQPPPSAASTTLAYLKSPFEDPSFETGHQHHLDPSTSTFGHGVEPTGASYHTAYGSESFDSHEPLANAAPPPARTGALSPPPPSYRTNVR</sequence>
<organism evidence="13 14">
    <name type="scientific">Favolaschia claudopus</name>
    <dbReference type="NCBI Taxonomy" id="2862362"/>
    <lineage>
        <taxon>Eukaryota</taxon>
        <taxon>Fungi</taxon>
        <taxon>Dikarya</taxon>
        <taxon>Basidiomycota</taxon>
        <taxon>Agaricomycotina</taxon>
        <taxon>Agaricomycetes</taxon>
        <taxon>Agaricomycetidae</taxon>
        <taxon>Agaricales</taxon>
        <taxon>Marasmiineae</taxon>
        <taxon>Mycenaceae</taxon>
        <taxon>Favolaschia</taxon>
    </lineage>
</organism>
<comment type="similarity">
    <text evidence="3">Belongs to the TVP38/TMEM64 family.</text>
</comment>
<dbReference type="Pfam" id="PF09335">
    <property type="entry name" value="VTT_dom"/>
    <property type="match status" value="1"/>
</dbReference>
<feature type="region of interest" description="Disordered" evidence="10">
    <location>
        <begin position="481"/>
        <end position="651"/>
    </location>
</feature>
<feature type="compositionally biased region" description="Polar residues" evidence="10">
    <location>
        <begin position="501"/>
        <end position="539"/>
    </location>
</feature>
<keyword evidence="8" id="KW-0333">Golgi apparatus</keyword>
<dbReference type="PANTHER" id="PTHR47549:SF2">
    <property type="entry name" value="GOLGI APPARATUS MEMBRANE PROTEIN TVP38"/>
    <property type="match status" value="1"/>
</dbReference>
<evidence type="ECO:0000313" key="14">
    <source>
        <dbReference type="Proteomes" id="UP001362999"/>
    </source>
</evidence>
<evidence type="ECO:0000313" key="13">
    <source>
        <dbReference type="EMBL" id="KAK7028300.1"/>
    </source>
</evidence>
<evidence type="ECO:0000259" key="12">
    <source>
        <dbReference type="Pfam" id="PF09335"/>
    </source>
</evidence>
<proteinExistence type="inferred from homology"/>
<dbReference type="InterPro" id="IPR051076">
    <property type="entry name" value="Golgi_membrane_TVP38/TMEM64"/>
</dbReference>
<reference evidence="13 14" key="1">
    <citation type="journal article" date="2024" name="J Genomics">
        <title>Draft genome sequencing and assembly of Favolaschia claudopus CIRM-BRFM 2984 isolated from oak limbs.</title>
        <authorList>
            <person name="Navarro D."/>
            <person name="Drula E."/>
            <person name="Chaduli D."/>
            <person name="Cazenave R."/>
            <person name="Ahrendt S."/>
            <person name="Wang J."/>
            <person name="Lipzen A."/>
            <person name="Daum C."/>
            <person name="Barry K."/>
            <person name="Grigoriev I.V."/>
            <person name="Favel A."/>
            <person name="Rosso M.N."/>
            <person name="Martin F."/>
        </authorList>
    </citation>
    <scope>NUCLEOTIDE SEQUENCE [LARGE SCALE GENOMIC DNA]</scope>
    <source>
        <strain evidence="13 14">CIRM-BRFM 2984</strain>
    </source>
</reference>
<feature type="transmembrane region" description="Helical" evidence="11">
    <location>
        <begin position="142"/>
        <end position="163"/>
    </location>
</feature>
<comment type="function">
    <text evidence="1">Golgi membrane protein involved in vesicular trafficking and spindle migration.</text>
</comment>
<evidence type="ECO:0000256" key="5">
    <source>
        <dbReference type="ARBA" id="ARBA00020673"/>
    </source>
</evidence>
<name>A0AAW0BQ16_9AGAR</name>
<dbReference type="PANTHER" id="PTHR47549">
    <property type="entry name" value="GOLGI APPARATUS MEMBRANE PROTEIN TVP38-RELATED"/>
    <property type="match status" value="1"/>
</dbReference>
<accession>A0AAW0BQ16</accession>
<feature type="transmembrane region" description="Helical" evidence="11">
    <location>
        <begin position="217"/>
        <end position="238"/>
    </location>
</feature>
<feature type="compositionally biased region" description="Low complexity" evidence="10">
    <location>
        <begin position="553"/>
        <end position="572"/>
    </location>
</feature>
<feature type="transmembrane region" description="Helical" evidence="11">
    <location>
        <begin position="78"/>
        <end position="97"/>
    </location>
</feature>
<evidence type="ECO:0000256" key="6">
    <source>
        <dbReference type="ARBA" id="ARBA00022692"/>
    </source>
</evidence>
<evidence type="ECO:0000256" key="4">
    <source>
        <dbReference type="ARBA" id="ARBA00013533"/>
    </source>
</evidence>
<feature type="transmembrane region" description="Helical" evidence="11">
    <location>
        <begin position="117"/>
        <end position="135"/>
    </location>
</feature>
<feature type="compositionally biased region" description="Polar residues" evidence="10">
    <location>
        <begin position="377"/>
        <end position="388"/>
    </location>
</feature>
<evidence type="ECO:0000256" key="2">
    <source>
        <dbReference type="ARBA" id="ARBA00004653"/>
    </source>
</evidence>
<protein>
    <recommendedName>
        <fullName evidence="4">Golgi apparatus membrane protein TVP38</fullName>
    </recommendedName>
    <alternativeName>
        <fullName evidence="5">Golgi apparatus membrane protein tvp38</fullName>
    </alternativeName>
</protein>
<dbReference type="EMBL" id="JAWWNJ010000028">
    <property type="protein sequence ID" value="KAK7028300.1"/>
    <property type="molecule type" value="Genomic_DNA"/>
</dbReference>
<feature type="compositionally biased region" description="Pro residues" evidence="10">
    <location>
        <begin position="630"/>
        <end position="645"/>
    </location>
</feature>
<evidence type="ECO:0000256" key="9">
    <source>
        <dbReference type="ARBA" id="ARBA00023136"/>
    </source>
</evidence>
<evidence type="ECO:0000256" key="1">
    <source>
        <dbReference type="ARBA" id="ARBA00002978"/>
    </source>
</evidence>
<evidence type="ECO:0000256" key="8">
    <source>
        <dbReference type="ARBA" id="ARBA00023034"/>
    </source>
</evidence>
<keyword evidence="9 11" id="KW-0472">Membrane</keyword>
<dbReference type="Proteomes" id="UP001362999">
    <property type="component" value="Unassembled WGS sequence"/>
</dbReference>
<keyword evidence="14" id="KW-1185">Reference proteome</keyword>
<feature type="transmembrane region" description="Helical" evidence="11">
    <location>
        <begin position="267"/>
        <end position="288"/>
    </location>
</feature>
<feature type="domain" description="VTT" evidence="12">
    <location>
        <begin position="137"/>
        <end position="250"/>
    </location>
</feature>
<evidence type="ECO:0000256" key="11">
    <source>
        <dbReference type="SAM" id="Phobius"/>
    </source>
</evidence>
<evidence type="ECO:0000256" key="7">
    <source>
        <dbReference type="ARBA" id="ARBA00022989"/>
    </source>
</evidence>
<feature type="region of interest" description="Disordered" evidence="10">
    <location>
        <begin position="349"/>
        <end position="434"/>
    </location>
</feature>
<evidence type="ECO:0000256" key="10">
    <source>
        <dbReference type="SAM" id="MobiDB-lite"/>
    </source>
</evidence>
<dbReference type="GO" id="GO:0000139">
    <property type="term" value="C:Golgi membrane"/>
    <property type="evidence" value="ECO:0007669"/>
    <property type="project" value="UniProtKB-SubCell"/>
</dbReference>